<name>A0A919VFH8_9ACTN</name>
<dbReference type="GO" id="GO:0016887">
    <property type="term" value="F:ATP hydrolysis activity"/>
    <property type="evidence" value="ECO:0007669"/>
    <property type="project" value="InterPro"/>
</dbReference>
<evidence type="ECO:0000256" key="3">
    <source>
        <dbReference type="PROSITE-ProRule" id="PRU01091"/>
    </source>
</evidence>
<dbReference type="GO" id="GO:0006355">
    <property type="term" value="P:regulation of DNA-templated transcription"/>
    <property type="evidence" value="ECO:0007669"/>
    <property type="project" value="InterPro"/>
</dbReference>
<dbReference type="InterPro" id="IPR058852">
    <property type="entry name" value="HTH_77"/>
</dbReference>
<dbReference type="PANTHER" id="PTHR47691:SF3">
    <property type="entry name" value="HTH-TYPE TRANSCRIPTIONAL REGULATOR RV0890C-RELATED"/>
    <property type="match status" value="1"/>
</dbReference>
<evidence type="ECO:0000259" key="4">
    <source>
        <dbReference type="PROSITE" id="PS51755"/>
    </source>
</evidence>
<dbReference type="Pfam" id="PF13401">
    <property type="entry name" value="AAA_22"/>
    <property type="match status" value="1"/>
</dbReference>
<comment type="similarity">
    <text evidence="1">Belongs to the AfsR/DnrI/RedD regulatory family.</text>
</comment>
<dbReference type="Pfam" id="PF00486">
    <property type="entry name" value="Trans_reg_C"/>
    <property type="match status" value="1"/>
</dbReference>
<sequence>MRDAGWEFKLLGPIEALHDGLHLPVGPAKLRVLLASLLVDANRVVTVETLVDRLWGEDPPGGARNTLKNYILRLRRLLGGTGAHPPLLTRAHGYSIELCPAALDLHRFDTQVERARAAAAADEMGRASRLLGEALRLWRGEALADVPSEVLRRDVAPGLNDRRLSALELRIEADLALGRHESVAAELHDLTGGHPYRERFWAQRMVALYRSGRRGEGLQCYRAARDRLAGELGIDPGEELRDLHRRLLDADPGLLHTGVPEEGGNLPAQTTTFVGRERQLTDIARLVAAGRLVTLTGAGGVGKTRLALRAGAELTGSFPDGVWLADLTSLTDPGLLDQHVAQALGAVDQSTRPRRDVLTDHLRGRRLLLILDNCEHLVGAVAALADALLRAAPGLRVLTTSRHRLGLPGEHPLLVPPLALPPLNDATGKGVADYDAVGLLLDRATASAPDFRITAANEDAVAQLCRRLDGIPLAIELAAVRLSTLSAEEVLERLDDRFRLLAGGSTQTAPPCHRTLHDVIDWSHELCTPAERLLWARLSVFAGGFDLEAAEAVCAAAGTARDDIAGLVSSLVHKSILTVSARGSRTRYRLLELIRHYGARRLAGLGAAGDVRRRHRDHYQRMAASAAAGWFGREEVEWLSKLRRELPNLRAALSFCLTRASEAAHGVAIATDLARARIWFFSSDIGEGRLWLERTCAAAPACPGPLREGAAAMLVFFALVQGDRPATGTFLARFRGLAPGGSPAAGAYIEGLHALLADGDIRAAPLLARARDAFRRAGEYGDAHMATMMWAMAWVFLGDRAVATAARDTYLAEAEESGAAWACTWARWLSGLTELWHGDPGRSPGLLRDALRRQCDIDDRWGPVWTLESLAWAASAAGLHVHAAELLGAASGLRQATGVSLTALRPFHDAHLLAERETRQALGIPAYTAAFDRGTQMKDLTRFTAATPPH</sequence>
<dbReference type="PROSITE" id="PS51755">
    <property type="entry name" value="OMPR_PHOB"/>
    <property type="match status" value="1"/>
</dbReference>
<dbReference type="PANTHER" id="PTHR47691">
    <property type="entry name" value="REGULATOR-RELATED"/>
    <property type="match status" value="1"/>
</dbReference>
<gene>
    <name evidence="5" type="ORF">Ssi02_63700</name>
</gene>
<keyword evidence="6" id="KW-1185">Reference proteome</keyword>
<evidence type="ECO:0000313" key="5">
    <source>
        <dbReference type="EMBL" id="GII96139.1"/>
    </source>
</evidence>
<feature type="DNA-binding region" description="OmpR/PhoB-type" evidence="3">
    <location>
        <begin position="1"/>
        <end position="100"/>
    </location>
</feature>
<evidence type="ECO:0000256" key="1">
    <source>
        <dbReference type="ARBA" id="ARBA00005820"/>
    </source>
</evidence>
<dbReference type="Gene3D" id="1.10.10.10">
    <property type="entry name" value="Winged helix-like DNA-binding domain superfamily/Winged helix DNA-binding domain"/>
    <property type="match status" value="1"/>
</dbReference>
<dbReference type="Gene3D" id="1.25.40.10">
    <property type="entry name" value="Tetratricopeptide repeat domain"/>
    <property type="match status" value="1"/>
</dbReference>
<organism evidence="5 6">
    <name type="scientific">Sinosporangium siamense</name>
    <dbReference type="NCBI Taxonomy" id="1367973"/>
    <lineage>
        <taxon>Bacteria</taxon>
        <taxon>Bacillati</taxon>
        <taxon>Actinomycetota</taxon>
        <taxon>Actinomycetes</taxon>
        <taxon>Streptosporangiales</taxon>
        <taxon>Streptosporangiaceae</taxon>
        <taxon>Sinosporangium</taxon>
    </lineage>
</organism>
<protein>
    <submittedName>
        <fullName evidence="5">SARP family transcriptional regulator</fullName>
    </submittedName>
</protein>
<dbReference type="Pfam" id="PF03704">
    <property type="entry name" value="BTAD"/>
    <property type="match status" value="1"/>
</dbReference>
<dbReference type="InterPro" id="IPR001867">
    <property type="entry name" value="OmpR/PhoB-type_DNA-bd"/>
</dbReference>
<reference evidence="5" key="1">
    <citation type="submission" date="2021-01" db="EMBL/GenBank/DDBJ databases">
        <title>Whole genome shotgun sequence of Sinosporangium siamense NBRC 109515.</title>
        <authorList>
            <person name="Komaki H."/>
            <person name="Tamura T."/>
        </authorList>
    </citation>
    <scope>NUCLEOTIDE SEQUENCE</scope>
    <source>
        <strain evidence="5">NBRC 109515</strain>
    </source>
</reference>
<dbReference type="Gene3D" id="3.40.50.300">
    <property type="entry name" value="P-loop containing nucleotide triphosphate hydrolases"/>
    <property type="match status" value="1"/>
</dbReference>
<dbReference type="InterPro" id="IPR027417">
    <property type="entry name" value="P-loop_NTPase"/>
</dbReference>
<dbReference type="PRINTS" id="PR00364">
    <property type="entry name" value="DISEASERSIST"/>
</dbReference>
<dbReference type="Proteomes" id="UP000606172">
    <property type="component" value="Unassembled WGS sequence"/>
</dbReference>
<feature type="domain" description="OmpR/PhoB-type" evidence="4">
    <location>
        <begin position="1"/>
        <end position="100"/>
    </location>
</feature>
<accession>A0A919VFH8</accession>
<proteinExistence type="inferred from homology"/>
<dbReference type="AlphaFoldDB" id="A0A919VFH8"/>
<dbReference type="SMART" id="SM00862">
    <property type="entry name" value="Trans_reg_C"/>
    <property type="match status" value="1"/>
</dbReference>
<dbReference type="SMART" id="SM01043">
    <property type="entry name" value="BTAD"/>
    <property type="match status" value="1"/>
</dbReference>
<dbReference type="InterPro" id="IPR036388">
    <property type="entry name" value="WH-like_DNA-bd_sf"/>
</dbReference>
<keyword evidence="2 3" id="KW-0238">DNA-binding</keyword>
<comment type="caution">
    <text evidence="5">The sequence shown here is derived from an EMBL/GenBank/DDBJ whole genome shotgun (WGS) entry which is preliminary data.</text>
</comment>
<dbReference type="RefSeq" id="WP_204031164.1">
    <property type="nucleotide sequence ID" value="NZ_BOOW01000042.1"/>
</dbReference>
<dbReference type="GO" id="GO:0003677">
    <property type="term" value="F:DNA binding"/>
    <property type="evidence" value="ECO:0007669"/>
    <property type="project" value="UniProtKB-UniRule"/>
</dbReference>
<dbReference type="InterPro" id="IPR016032">
    <property type="entry name" value="Sig_transdc_resp-reg_C-effctor"/>
</dbReference>
<dbReference type="GO" id="GO:0000160">
    <property type="term" value="P:phosphorelay signal transduction system"/>
    <property type="evidence" value="ECO:0007669"/>
    <property type="project" value="InterPro"/>
</dbReference>
<dbReference type="EMBL" id="BOOW01000042">
    <property type="protein sequence ID" value="GII96139.1"/>
    <property type="molecule type" value="Genomic_DNA"/>
</dbReference>
<dbReference type="InterPro" id="IPR049945">
    <property type="entry name" value="AAA_22"/>
</dbReference>
<dbReference type="Pfam" id="PF25872">
    <property type="entry name" value="HTH_77"/>
    <property type="match status" value="1"/>
</dbReference>
<dbReference type="SUPFAM" id="SSF48452">
    <property type="entry name" value="TPR-like"/>
    <property type="match status" value="1"/>
</dbReference>
<dbReference type="SUPFAM" id="SSF46894">
    <property type="entry name" value="C-terminal effector domain of the bipartite response regulators"/>
    <property type="match status" value="1"/>
</dbReference>
<dbReference type="InterPro" id="IPR011990">
    <property type="entry name" value="TPR-like_helical_dom_sf"/>
</dbReference>
<dbReference type="CDD" id="cd15831">
    <property type="entry name" value="BTAD"/>
    <property type="match status" value="1"/>
</dbReference>
<dbReference type="InterPro" id="IPR005158">
    <property type="entry name" value="BTAD"/>
</dbReference>
<evidence type="ECO:0000313" key="6">
    <source>
        <dbReference type="Proteomes" id="UP000606172"/>
    </source>
</evidence>
<dbReference type="SUPFAM" id="SSF52540">
    <property type="entry name" value="P-loop containing nucleoside triphosphate hydrolases"/>
    <property type="match status" value="1"/>
</dbReference>
<evidence type="ECO:0000256" key="2">
    <source>
        <dbReference type="ARBA" id="ARBA00023125"/>
    </source>
</evidence>